<reference evidence="3 4" key="1">
    <citation type="submission" date="2024-10" db="EMBL/GenBank/DDBJ databases">
        <title>The Natural Products Discovery Center: Release of the First 8490 Sequenced Strains for Exploring Actinobacteria Biosynthetic Diversity.</title>
        <authorList>
            <person name="Kalkreuter E."/>
            <person name="Kautsar S.A."/>
            <person name="Yang D."/>
            <person name="Bader C.D."/>
            <person name="Teijaro C.N."/>
            <person name="Fluegel L."/>
            <person name="Davis C.M."/>
            <person name="Simpson J.R."/>
            <person name="Lauterbach L."/>
            <person name="Steele A.D."/>
            <person name="Gui C."/>
            <person name="Meng S."/>
            <person name="Li G."/>
            <person name="Viehrig K."/>
            <person name="Ye F."/>
            <person name="Su P."/>
            <person name="Kiefer A.F."/>
            <person name="Nichols A."/>
            <person name="Cepeda A.J."/>
            <person name="Yan W."/>
            <person name="Fan B."/>
            <person name="Jiang Y."/>
            <person name="Adhikari A."/>
            <person name="Zheng C.-J."/>
            <person name="Schuster L."/>
            <person name="Cowan T.M."/>
            <person name="Smanski M.J."/>
            <person name="Chevrette M.G."/>
            <person name="De Carvalho L.P.S."/>
            <person name="Shen B."/>
        </authorList>
    </citation>
    <scope>NUCLEOTIDE SEQUENCE [LARGE SCALE GENOMIC DNA]</scope>
    <source>
        <strain evidence="3 4">NPDC050545</strain>
    </source>
</reference>
<protein>
    <submittedName>
        <fullName evidence="3">Lamin tail domain-containing protein</fullName>
    </submittedName>
</protein>
<dbReference type="SUPFAM" id="SSF74853">
    <property type="entry name" value="Lamin A/C globular tail domain"/>
    <property type="match status" value="1"/>
</dbReference>
<gene>
    <name evidence="3" type="ORF">ACIBG2_00030</name>
</gene>
<organism evidence="3 4">
    <name type="scientific">Nonomuraea typhae</name>
    <dbReference type="NCBI Taxonomy" id="2603600"/>
    <lineage>
        <taxon>Bacteria</taxon>
        <taxon>Bacillati</taxon>
        <taxon>Actinomycetota</taxon>
        <taxon>Actinomycetes</taxon>
        <taxon>Streptosporangiales</taxon>
        <taxon>Streptosporangiaceae</taxon>
        <taxon>Nonomuraea</taxon>
    </lineage>
</organism>
<feature type="signal peptide" evidence="1">
    <location>
        <begin position="1"/>
        <end position="24"/>
    </location>
</feature>
<comment type="caution">
    <text evidence="3">The sequence shown here is derived from an EMBL/GenBank/DDBJ whole genome shotgun (WGS) entry which is preliminary data.</text>
</comment>
<accession>A0ABW7YIL6</accession>
<feature type="domain" description="LTD" evidence="2">
    <location>
        <begin position="20"/>
        <end position="144"/>
    </location>
</feature>
<dbReference type="InterPro" id="IPR036415">
    <property type="entry name" value="Lamin_tail_dom_sf"/>
</dbReference>
<name>A0ABW7YIL6_9ACTN</name>
<evidence type="ECO:0000259" key="2">
    <source>
        <dbReference type="PROSITE" id="PS51841"/>
    </source>
</evidence>
<dbReference type="PROSITE" id="PS51841">
    <property type="entry name" value="LTD"/>
    <property type="match status" value="1"/>
</dbReference>
<dbReference type="Proteomes" id="UP001612741">
    <property type="component" value="Unassembled WGS sequence"/>
</dbReference>
<keyword evidence="4" id="KW-1185">Reference proteome</keyword>
<evidence type="ECO:0000256" key="1">
    <source>
        <dbReference type="SAM" id="SignalP"/>
    </source>
</evidence>
<keyword evidence="1" id="KW-0732">Signal</keyword>
<dbReference type="EMBL" id="JBITGY010000001">
    <property type="protein sequence ID" value="MFI6495741.1"/>
    <property type="molecule type" value="Genomic_DNA"/>
</dbReference>
<evidence type="ECO:0000313" key="3">
    <source>
        <dbReference type="EMBL" id="MFI6495741.1"/>
    </source>
</evidence>
<dbReference type="InterPro" id="IPR001322">
    <property type="entry name" value="Lamin_tail_dom"/>
</dbReference>
<feature type="chain" id="PRO_5047464082" evidence="1">
    <location>
        <begin position="25"/>
        <end position="149"/>
    </location>
</feature>
<dbReference type="Gene3D" id="2.60.40.1260">
    <property type="entry name" value="Lamin Tail domain"/>
    <property type="match status" value="1"/>
</dbReference>
<dbReference type="Pfam" id="PF00932">
    <property type="entry name" value="LTD"/>
    <property type="match status" value="1"/>
</dbReference>
<sequence>MNRSNAVLPACALTLGVIATPAQAAAPAIQLAKIFYDSPGTDRRGNASLNGEYVVVKNTTRAAIDLEGWSVADKTGYRYTFEPGQRLGPGRTLILRTGQGDSGTSTVYWGRRAYVWNNDKDAAYVRNGSGRLVDSCSYNSTYRDWVSCL</sequence>
<evidence type="ECO:0000313" key="4">
    <source>
        <dbReference type="Proteomes" id="UP001612741"/>
    </source>
</evidence>
<dbReference type="RefSeq" id="WP_397077436.1">
    <property type="nucleotide sequence ID" value="NZ_JBITGY010000001.1"/>
</dbReference>
<proteinExistence type="predicted"/>